<dbReference type="GeneID" id="118416543"/>
<dbReference type="PANTHER" id="PTHR10686">
    <property type="entry name" value="FOLATE TRANSPORTER"/>
    <property type="match status" value="1"/>
</dbReference>
<feature type="transmembrane region" description="Helical" evidence="4">
    <location>
        <begin position="328"/>
        <end position="347"/>
    </location>
</feature>
<dbReference type="GO" id="GO:0005886">
    <property type="term" value="C:plasma membrane"/>
    <property type="evidence" value="ECO:0000318"/>
    <property type="project" value="GO_Central"/>
</dbReference>
<dbReference type="RefSeq" id="XP_035677567.1">
    <property type="nucleotide sequence ID" value="XM_035821674.1"/>
</dbReference>
<evidence type="ECO:0000256" key="1">
    <source>
        <dbReference type="ARBA" id="ARBA00005773"/>
    </source>
</evidence>
<accession>A0A9J7MR07</accession>
<dbReference type="InterPro" id="IPR036259">
    <property type="entry name" value="MFS_trans_sf"/>
</dbReference>
<organism evidence="5 7">
    <name type="scientific">Branchiostoma floridae</name>
    <name type="common">Florida lancelet</name>
    <name type="synonym">Amphioxus</name>
    <dbReference type="NCBI Taxonomy" id="7739"/>
    <lineage>
        <taxon>Eukaryota</taxon>
        <taxon>Metazoa</taxon>
        <taxon>Chordata</taxon>
        <taxon>Cephalochordata</taxon>
        <taxon>Leptocardii</taxon>
        <taxon>Amphioxiformes</taxon>
        <taxon>Branchiostomatidae</taxon>
        <taxon>Branchiostoma</taxon>
    </lineage>
</organism>
<dbReference type="NCBIfam" id="TIGR00806">
    <property type="entry name" value="rfc"/>
    <property type="match status" value="1"/>
</dbReference>
<feature type="transmembrane region" description="Helical" evidence="4">
    <location>
        <begin position="165"/>
        <end position="188"/>
    </location>
</feature>
<protein>
    <submittedName>
        <fullName evidence="6 7">Thiamine transporter 1-like</fullName>
    </submittedName>
</protein>
<feature type="transmembrane region" description="Helical" evidence="4">
    <location>
        <begin position="75"/>
        <end position="93"/>
    </location>
</feature>
<feature type="transmembrane region" description="Helical" evidence="4">
    <location>
        <begin position="412"/>
        <end position="434"/>
    </location>
</feature>
<evidence type="ECO:0000256" key="4">
    <source>
        <dbReference type="SAM" id="Phobius"/>
    </source>
</evidence>
<dbReference type="Pfam" id="PF01770">
    <property type="entry name" value="Folate_carrier"/>
    <property type="match status" value="1"/>
</dbReference>
<dbReference type="RefSeq" id="XP_035677566.1">
    <property type="nucleotide sequence ID" value="XM_035821673.1"/>
</dbReference>
<keyword evidence="5" id="KW-1185">Reference proteome</keyword>
<comment type="subcellular location">
    <subcellularLocation>
        <location evidence="2">Membrane</location>
        <topology evidence="2">Multi-pass membrane protein</topology>
    </subcellularLocation>
</comment>
<keyword evidence="4" id="KW-0812">Transmembrane</keyword>
<evidence type="ECO:0000256" key="3">
    <source>
        <dbReference type="SAM" id="MobiDB-lite"/>
    </source>
</evidence>
<dbReference type="OMA" id="WAISSAC"/>
<dbReference type="GO" id="GO:0090482">
    <property type="term" value="F:vitamin transmembrane transporter activity"/>
    <property type="evidence" value="ECO:0007669"/>
    <property type="project" value="InterPro"/>
</dbReference>
<evidence type="ECO:0000313" key="6">
    <source>
        <dbReference type="RefSeq" id="XP_035677566.1"/>
    </source>
</evidence>
<dbReference type="OrthoDB" id="18814at2759"/>
<evidence type="ECO:0000313" key="5">
    <source>
        <dbReference type="Proteomes" id="UP000001554"/>
    </source>
</evidence>
<feature type="region of interest" description="Disordered" evidence="3">
    <location>
        <begin position="199"/>
        <end position="257"/>
    </location>
</feature>
<feature type="transmembrane region" description="Helical" evidence="4">
    <location>
        <begin position="105"/>
        <end position="125"/>
    </location>
</feature>
<proteinExistence type="inferred from homology"/>
<feature type="compositionally biased region" description="Polar residues" evidence="3">
    <location>
        <begin position="234"/>
        <end position="257"/>
    </location>
</feature>
<feature type="transmembrane region" description="Helical" evidence="4">
    <location>
        <begin position="359"/>
        <end position="380"/>
    </location>
</feature>
<feature type="transmembrane region" description="Helical" evidence="4">
    <location>
        <begin position="137"/>
        <end position="159"/>
    </location>
</feature>
<reference evidence="5" key="1">
    <citation type="journal article" date="2020" name="Nat. Ecol. Evol.">
        <title>Deeply conserved synteny resolves early events in vertebrate evolution.</title>
        <authorList>
            <person name="Simakov O."/>
            <person name="Marletaz F."/>
            <person name="Yue J.X."/>
            <person name="O'Connell B."/>
            <person name="Jenkins J."/>
            <person name="Brandt A."/>
            <person name="Calef R."/>
            <person name="Tung C.H."/>
            <person name="Huang T.K."/>
            <person name="Schmutz J."/>
            <person name="Satoh N."/>
            <person name="Yu J.K."/>
            <person name="Putnam N.H."/>
            <person name="Green R.E."/>
            <person name="Rokhsar D.S."/>
        </authorList>
    </citation>
    <scope>NUCLEOTIDE SEQUENCE [LARGE SCALE GENOMIC DNA]</scope>
    <source>
        <strain evidence="5">S238N-H82</strain>
    </source>
</reference>
<dbReference type="KEGG" id="bfo:118416543"/>
<dbReference type="Gene3D" id="1.20.1250.20">
    <property type="entry name" value="MFS general substrate transporter like domains"/>
    <property type="match status" value="1"/>
</dbReference>
<keyword evidence="2" id="KW-0813">Transport</keyword>
<evidence type="ECO:0000256" key="2">
    <source>
        <dbReference type="PIRNR" id="PIRNR028739"/>
    </source>
</evidence>
<reference evidence="6 7" key="2">
    <citation type="submission" date="2025-04" db="UniProtKB">
        <authorList>
            <consortium name="RefSeq"/>
        </authorList>
    </citation>
    <scope>IDENTIFICATION</scope>
    <source>
        <strain evidence="6 7">S238N-H82</strain>
        <tissue evidence="6 7">Testes</tissue>
    </source>
</reference>
<comment type="similarity">
    <text evidence="1 2">Belongs to the reduced folate carrier (RFC) transporter (TC 2.A.48) family.</text>
</comment>
<dbReference type="AlphaFoldDB" id="A0A9J7MR07"/>
<dbReference type="InterPro" id="IPR002666">
    <property type="entry name" value="Folate_carrier"/>
</dbReference>
<dbReference type="PANTHER" id="PTHR10686:SF18">
    <property type="entry name" value="IP11787P-RELATED"/>
    <property type="match status" value="1"/>
</dbReference>
<keyword evidence="2 4" id="KW-0472">Membrane</keyword>
<dbReference type="PIRSF" id="PIRSF028739">
    <property type="entry name" value="Folate_carrier"/>
    <property type="match status" value="1"/>
</dbReference>
<keyword evidence="4" id="KW-1133">Transmembrane helix</keyword>
<name>A0A9J7MR07_BRAFL</name>
<feature type="transmembrane region" description="Helical" evidence="4">
    <location>
        <begin position="454"/>
        <end position="476"/>
    </location>
</feature>
<feature type="transmembrane region" description="Helical" evidence="4">
    <location>
        <begin position="48"/>
        <end position="68"/>
    </location>
</feature>
<dbReference type="SUPFAM" id="SSF103473">
    <property type="entry name" value="MFS general substrate transporter"/>
    <property type="match status" value="1"/>
</dbReference>
<gene>
    <name evidence="6 7" type="primary">LOC118416543</name>
</gene>
<sequence>MEMSTETRAIVLLCLYGFFKEMRPSEPFLTPYLKGPDKNLTEEQVDNQIYPVWTYSYLACLFLVFLLTDFLRYKPVIILEGLAYIGTWVLLLWGQGVLTMQFMQFLYGVATATEIAYYSYIYVIVSDQRYQKVTSYTRSVVLVGRCAAGVVGQAVVSVWKESAYFPLNYVSMASVTVALGISIFLPSVRKSMFFHRYSRQQDDLDSPPSPTPTNGDDIREEVTSDNSGVPLPNHGTTDLTVSQQQVPDPTLNTTDVDTSGTGKDNIVISTLRNLWTDFRVCYGLRHLLLWSVWWSLATCGSFQVGNYVQNLWDVISPAAQDGEVWNGAIEAAATLLGAMVSFSMGYLHVNWIVLGEMTLGVLSALDAVLLVVMATTYHIWVNYVCYVFFRMSYQFLITIATFQIAKKLTTERYALVFGCNTFVALLLQTILTAILVDKTGLDAPVRTQFVVYGVYFGVIAAIFLTGAVVTLTRLGWREVRRRWRLADNDTCT</sequence>
<dbReference type="Proteomes" id="UP000001554">
    <property type="component" value="Chromosome 5"/>
</dbReference>
<evidence type="ECO:0000313" key="7">
    <source>
        <dbReference type="RefSeq" id="XP_035677567.1"/>
    </source>
</evidence>